<evidence type="ECO:0000313" key="3">
    <source>
        <dbReference type="Proteomes" id="UP000232323"/>
    </source>
</evidence>
<keyword evidence="3" id="KW-1185">Reference proteome</keyword>
<organism evidence="2 3">
    <name type="scientific">Chlamydomonas eustigma</name>
    <dbReference type="NCBI Taxonomy" id="1157962"/>
    <lineage>
        <taxon>Eukaryota</taxon>
        <taxon>Viridiplantae</taxon>
        <taxon>Chlorophyta</taxon>
        <taxon>core chlorophytes</taxon>
        <taxon>Chlorophyceae</taxon>
        <taxon>CS clade</taxon>
        <taxon>Chlamydomonadales</taxon>
        <taxon>Chlamydomonadaceae</taxon>
        <taxon>Chlamydomonas</taxon>
    </lineage>
</organism>
<evidence type="ECO:0000256" key="1">
    <source>
        <dbReference type="SAM" id="MobiDB-lite"/>
    </source>
</evidence>
<evidence type="ECO:0000313" key="2">
    <source>
        <dbReference type="EMBL" id="GAX78675.1"/>
    </source>
</evidence>
<dbReference type="Proteomes" id="UP000232323">
    <property type="component" value="Unassembled WGS sequence"/>
</dbReference>
<name>A0A250X6I4_9CHLO</name>
<dbReference type="PANTHER" id="PTHR24114">
    <property type="entry name" value="LEUCINE RICH REPEAT FAMILY PROTEIN"/>
    <property type="match status" value="1"/>
</dbReference>
<protein>
    <submittedName>
        <fullName evidence="2">Uncharacterized protein</fullName>
    </submittedName>
</protein>
<reference evidence="2 3" key="1">
    <citation type="submission" date="2017-08" db="EMBL/GenBank/DDBJ databases">
        <title>Acidophilic green algal genome provides insights into adaptation to an acidic environment.</title>
        <authorList>
            <person name="Hirooka S."/>
            <person name="Hirose Y."/>
            <person name="Kanesaki Y."/>
            <person name="Higuchi S."/>
            <person name="Fujiwara T."/>
            <person name="Onuma R."/>
            <person name="Era A."/>
            <person name="Ohbayashi R."/>
            <person name="Uzuka A."/>
            <person name="Nozaki H."/>
            <person name="Yoshikawa H."/>
            <person name="Miyagishima S.Y."/>
        </authorList>
    </citation>
    <scope>NUCLEOTIDE SEQUENCE [LARGE SCALE GENOMIC DNA]</scope>
    <source>
        <strain evidence="2 3">NIES-2499</strain>
    </source>
</reference>
<gene>
    <name evidence="2" type="ORF">CEUSTIGMA_g6113.t1</name>
</gene>
<comment type="caution">
    <text evidence="2">The sequence shown here is derived from an EMBL/GenBank/DDBJ whole genome shotgun (WGS) entry which is preliminary data.</text>
</comment>
<sequence length="343" mass="38207">MGCLCSTPAVEIATPSAVIAPSAHVKPSSNEDELTLPDSTLIWEPIVPLTERAVHPLFLSAVCQLEVVLPDRGSVKLADLYTYEVVFHFIKKHTEDTQISLVETLALMLLEDEETKAIMRPSSSSIPHSRPSSSSGRDSASSLTDISISIRHNFQARSPKEALRNILEKYVTWAGGAKPFHGPTNYFLSHAWSYKLGDLRDMCKQHYETVSGSEYKYFPIFYWIDIFAVAQNFTGDFQKHPDGNFPAVIRVSEGVVFTIHPWKNAIAPSRIWCLFEAVTAVEFGVNLELLVESEFRNTKMSKQQLLNSLQEAVSGLDVSKAKATVESDREMIIGMVKKREGGV</sequence>
<proteinExistence type="predicted"/>
<dbReference type="PANTHER" id="PTHR24114:SF2">
    <property type="entry name" value="F-BOX DOMAIN-CONTAINING PROTEIN-RELATED"/>
    <property type="match status" value="1"/>
</dbReference>
<dbReference type="InterPro" id="IPR052394">
    <property type="entry name" value="LRR-containing"/>
</dbReference>
<feature type="compositionally biased region" description="Low complexity" evidence="1">
    <location>
        <begin position="120"/>
        <end position="141"/>
    </location>
</feature>
<feature type="region of interest" description="Disordered" evidence="1">
    <location>
        <begin position="119"/>
        <end position="141"/>
    </location>
</feature>
<dbReference type="EMBL" id="BEGY01000034">
    <property type="protein sequence ID" value="GAX78675.1"/>
    <property type="molecule type" value="Genomic_DNA"/>
</dbReference>
<accession>A0A250X6I4</accession>
<dbReference type="OrthoDB" id="525043at2759"/>
<dbReference type="AlphaFoldDB" id="A0A250X6I4"/>